<name>A0A5C3QGG7_9AGAR</name>
<proteinExistence type="predicted"/>
<keyword evidence="1" id="KW-0285">Flavoprotein</keyword>
<keyword evidence="3" id="KW-0560">Oxidoreductase</keyword>
<dbReference type="PANTHER" id="PTHR46720:SF3">
    <property type="entry name" value="FAD-BINDING DOMAIN-CONTAINING PROTEIN-RELATED"/>
    <property type="match status" value="1"/>
</dbReference>
<keyword evidence="2" id="KW-0274">FAD</keyword>
<evidence type="ECO:0000256" key="2">
    <source>
        <dbReference type="ARBA" id="ARBA00022827"/>
    </source>
</evidence>
<organism evidence="5 6">
    <name type="scientific">Pterulicium gracile</name>
    <dbReference type="NCBI Taxonomy" id="1884261"/>
    <lineage>
        <taxon>Eukaryota</taxon>
        <taxon>Fungi</taxon>
        <taxon>Dikarya</taxon>
        <taxon>Basidiomycota</taxon>
        <taxon>Agaricomycotina</taxon>
        <taxon>Agaricomycetes</taxon>
        <taxon>Agaricomycetidae</taxon>
        <taxon>Agaricales</taxon>
        <taxon>Pleurotineae</taxon>
        <taxon>Pterulaceae</taxon>
        <taxon>Pterulicium</taxon>
    </lineage>
</organism>
<dbReference type="STRING" id="1884261.A0A5C3QGG7"/>
<gene>
    <name evidence="5" type="ORF">BDV98DRAFT_568762</name>
</gene>
<dbReference type="EMBL" id="ML178827">
    <property type="protein sequence ID" value="TFL00812.1"/>
    <property type="molecule type" value="Genomic_DNA"/>
</dbReference>
<dbReference type="GO" id="GO:0071949">
    <property type="term" value="F:FAD binding"/>
    <property type="evidence" value="ECO:0007669"/>
    <property type="project" value="InterPro"/>
</dbReference>
<dbReference type="InterPro" id="IPR036188">
    <property type="entry name" value="FAD/NAD-bd_sf"/>
</dbReference>
<dbReference type="PANTHER" id="PTHR46720">
    <property type="entry name" value="HYDROXYLASE, PUTATIVE (AFU_ORTHOLOGUE AFUA_3G01460)-RELATED"/>
    <property type="match status" value="1"/>
</dbReference>
<feature type="domain" description="FAD-binding" evidence="4">
    <location>
        <begin position="336"/>
        <end position="430"/>
    </location>
</feature>
<evidence type="ECO:0000256" key="3">
    <source>
        <dbReference type="ARBA" id="ARBA00023002"/>
    </source>
</evidence>
<dbReference type="OrthoDB" id="417877at2759"/>
<evidence type="ECO:0000256" key="1">
    <source>
        <dbReference type="ARBA" id="ARBA00022630"/>
    </source>
</evidence>
<dbReference type="InterPro" id="IPR002938">
    <property type="entry name" value="FAD-bd"/>
</dbReference>
<dbReference type="GO" id="GO:0044550">
    <property type="term" value="P:secondary metabolite biosynthetic process"/>
    <property type="evidence" value="ECO:0007669"/>
    <property type="project" value="TreeGrafter"/>
</dbReference>
<dbReference type="SUPFAM" id="SSF51905">
    <property type="entry name" value="FAD/NAD(P)-binding domain"/>
    <property type="match status" value="1"/>
</dbReference>
<dbReference type="PRINTS" id="PR00420">
    <property type="entry name" value="RNGMNOXGNASE"/>
</dbReference>
<reference evidence="5 6" key="1">
    <citation type="journal article" date="2019" name="Nat. Ecol. Evol.">
        <title>Megaphylogeny resolves global patterns of mushroom evolution.</title>
        <authorList>
            <person name="Varga T."/>
            <person name="Krizsan K."/>
            <person name="Foldi C."/>
            <person name="Dima B."/>
            <person name="Sanchez-Garcia M."/>
            <person name="Sanchez-Ramirez S."/>
            <person name="Szollosi G.J."/>
            <person name="Szarkandi J.G."/>
            <person name="Papp V."/>
            <person name="Albert L."/>
            <person name="Andreopoulos W."/>
            <person name="Angelini C."/>
            <person name="Antonin V."/>
            <person name="Barry K.W."/>
            <person name="Bougher N.L."/>
            <person name="Buchanan P."/>
            <person name="Buyck B."/>
            <person name="Bense V."/>
            <person name="Catcheside P."/>
            <person name="Chovatia M."/>
            <person name="Cooper J."/>
            <person name="Damon W."/>
            <person name="Desjardin D."/>
            <person name="Finy P."/>
            <person name="Geml J."/>
            <person name="Haridas S."/>
            <person name="Hughes K."/>
            <person name="Justo A."/>
            <person name="Karasinski D."/>
            <person name="Kautmanova I."/>
            <person name="Kiss B."/>
            <person name="Kocsube S."/>
            <person name="Kotiranta H."/>
            <person name="LaButti K.M."/>
            <person name="Lechner B.E."/>
            <person name="Liimatainen K."/>
            <person name="Lipzen A."/>
            <person name="Lukacs Z."/>
            <person name="Mihaltcheva S."/>
            <person name="Morgado L.N."/>
            <person name="Niskanen T."/>
            <person name="Noordeloos M.E."/>
            <person name="Ohm R.A."/>
            <person name="Ortiz-Santana B."/>
            <person name="Ovrebo C."/>
            <person name="Racz N."/>
            <person name="Riley R."/>
            <person name="Savchenko A."/>
            <person name="Shiryaev A."/>
            <person name="Soop K."/>
            <person name="Spirin V."/>
            <person name="Szebenyi C."/>
            <person name="Tomsovsky M."/>
            <person name="Tulloss R.E."/>
            <person name="Uehling J."/>
            <person name="Grigoriev I.V."/>
            <person name="Vagvolgyi C."/>
            <person name="Papp T."/>
            <person name="Martin F.M."/>
            <person name="Miettinen O."/>
            <person name="Hibbett D.S."/>
            <person name="Nagy L.G."/>
        </authorList>
    </citation>
    <scope>NUCLEOTIDE SEQUENCE [LARGE SCALE GENOMIC DNA]</scope>
    <source>
        <strain evidence="5 6">CBS 309.79</strain>
    </source>
</reference>
<protein>
    <recommendedName>
        <fullName evidence="4">FAD-binding domain-containing protein</fullName>
    </recommendedName>
</protein>
<evidence type="ECO:0000259" key="4">
    <source>
        <dbReference type="Pfam" id="PF01494"/>
    </source>
</evidence>
<accession>A0A5C3QGG7</accession>
<dbReference type="AlphaFoldDB" id="A0A5C3QGG7"/>
<keyword evidence="6" id="KW-1185">Reference proteome</keyword>
<dbReference type="Pfam" id="PF01494">
    <property type="entry name" value="FAD_binding_3"/>
    <property type="match status" value="2"/>
</dbReference>
<dbReference type="Gene3D" id="3.50.50.60">
    <property type="entry name" value="FAD/NAD(P)-binding domain"/>
    <property type="match status" value="1"/>
</dbReference>
<dbReference type="InterPro" id="IPR051104">
    <property type="entry name" value="FAD_monoxygenase"/>
</dbReference>
<dbReference type="GO" id="GO:0016491">
    <property type="term" value="F:oxidoreductase activity"/>
    <property type="evidence" value="ECO:0007669"/>
    <property type="project" value="UniProtKB-KW"/>
</dbReference>
<dbReference type="Proteomes" id="UP000305067">
    <property type="component" value="Unassembled WGS sequence"/>
</dbReference>
<sequence length="493" mass="53821">MAKIYSKVSTLYPLPSETMQQRQAHDARPSQPSSYASSFSVAIVGGGMCGLPLAIALNRSGIDVQVFESANEAAELGASVTCGWNALRALQLMGLYDPLLKQSGQVPQVSAMKFTVDQPGGPEVHAWTQSTDDLPPDLSFHRAALLHALAPLFPSNRIHFNKKCKDIALDSSSKSGLYRLYFQDGTSHQAHLVIGADGVRSTVRKVVFQGPASYSDGKRNSQGNGHAFTHGDRLKEDDKLMFTGIKMYRSLVPYDRLRQAGLEEGMDKIKICVGPDSGKIFTVPIKNGAMINVGAFAVVSPDPAGTYHPPLPAPWTAKNVPNAEVIEAFSNWSDLGVKKILREMGDPSCWSLHSVGPVLDTFVNGRIALIGDAAHASTPFLGAGVGQGIEDVFLLWKLLTEPRTSLKNLEGILQAYDTTRRPRANWVVKASGQVPRMWPILADQNLEESIREEAIREWDENWRKTRGHDVQVDVATAVRWLEAQGHFASQAST</sequence>
<evidence type="ECO:0000313" key="6">
    <source>
        <dbReference type="Proteomes" id="UP000305067"/>
    </source>
</evidence>
<evidence type="ECO:0000313" key="5">
    <source>
        <dbReference type="EMBL" id="TFL00812.1"/>
    </source>
</evidence>
<feature type="domain" description="FAD-binding" evidence="4">
    <location>
        <begin position="40"/>
        <end position="206"/>
    </location>
</feature>